<dbReference type="Proteomes" id="UP000198217">
    <property type="component" value="Chromosome I"/>
</dbReference>
<organism evidence="3 4">
    <name type="scientific">Micromonospora echinaurantiaca</name>
    <dbReference type="NCBI Taxonomy" id="47857"/>
    <lineage>
        <taxon>Bacteria</taxon>
        <taxon>Bacillati</taxon>
        <taxon>Actinomycetota</taxon>
        <taxon>Actinomycetes</taxon>
        <taxon>Micromonosporales</taxon>
        <taxon>Micromonosporaceae</taxon>
        <taxon>Micromonospora</taxon>
    </lineage>
</organism>
<protein>
    <submittedName>
        <fullName evidence="3">Uncharacterized protein</fullName>
    </submittedName>
</protein>
<reference evidence="3 4" key="1">
    <citation type="submission" date="2016-06" db="EMBL/GenBank/DDBJ databases">
        <authorList>
            <person name="Kjaerup R.B."/>
            <person name="Dalgaard T.S."/>
            <person name="Juul-Madsen H.R."/>
        </authorList>
    </citation>
    <scope>NUCLEOTIDE SEQUENCE [LARGE SCALE GENOMIC DNA]</scope>
    <source>
        <strain evidence="3 4">DSM 43904</strain>
    </source>
</reference>
<keyword evidence="2" id="KW-0472">Membrane</keyword>
<keyword evidence="2" id="KW-0812">Transmembrane</keyword>
<gene>
    <name evidence="3" type="ORF">GA0070609_0765</name>
</gene>
<feature type="transmembrane region" description="Helical" evidence="2">
    <location>
        <begin position="354"/>
        <end position="377"/>
    </location>
</feature>
<keyword evidence="4" id="KW-1185">Reference proteome</keyword>
<dbReference type="AlphaFoldDB" id="A0A1C5H0Y4"/>
<evidence type="ECO:0000256" key="1">
    <source>
        <dbReference type="SAM" id="MobiDB-lite"/>
    </source>
</evidence>
<evidence type="ECO:0000313" key="4">
    <source>
        <dbReference type="Proteomes" id="UP000198217"/>
    </source>
</evidence>
<sequence>MSDVLHIQTRAYPLHYTSIDRTVERVVLPGRGQLRPVPGVLGSVAYNAEETLDFDLTEIVQAAVSLPDITIVSCRSRILAAGGVLVSYALRHTTDLRTLDAHDLAALDATINRELREADRALLGEVLAAAKQSGVFAQVVVPPGGAEAADWTEVDPRAVRYNCHFITRDPAWEPDGRVPNLVLGRRCRILLPYTYAWDDDPSPDRIDDILTMLEPADIAVAQQSVLVGASVGGLRILTELAQATAGRLEGPEFRRFLDGVWADYHRLDAYRVESGQDHRATYIAARETIGLDGTHERAEKLLNHVNASLLAESSRRSEQLDGRLNRVAAALTVVASAAFLLDIAAFLWPDVSGLTKAVTVTGVTLLAAGMLGATIFWSRRASDEGPGDRSDGRVADGIRQRAGGARQDRGRVPAARPPGPLEIDR</sequence>
<feature type="compositionally biased region" description="Pro residues" evidence="1">
    <location>
        <begin position="415"/>
        <end position="425"/>
    </location>
</feature>
<feature type="compositionally biased region" description="Basic and acidic residues" evidence="1">
    <location>
        <begin position="381"/>
        <end position="399"/>
    </location>
</feature>
<feature type="transmembrane region" description="Helical" evidence="2">
    <location>
        <begin position="324"/>
        <end position="348"/>
    </location>
</feature>
<dbReference type="EMBL" id="LT607750">
    <property type="protein sequence ID" value="SCG39739.1"/>
    <property type="molecule type" value="Genomic_DNA"/>
</dbReference>
<feature type="region of interest" description="Disordered" evidence="1">
    <location>
        <begin position="381"/>
        <end position="425"/>
    </location>
</feature>
<accession>A0A1C5H0Y4</accession>
<dbReference type="RefSeq" id="WP_088992509.1">
    <property type="nucleotide sequence ID" value="NZ_LT607750.1"/>
</dbReference>
<keyword evidence="2" id="KW-1133">Transmembrane helix</keyword>
<name>A0A1C5H0Y4_9ACTN</name>
<proteinExistence type="predicted"/>
<evidence type="ECO:0000313" key="3">
    <source>
        <dbReference type="EMBL" id="SCG39739.1"/>
    </source>
</evidence>
<evidence type="ECO:0000256" key="2">
    <source>
        <dbReference type="SAM" id="Phobius"/>
    </source>
</evidence>